<dbReference type="RefSeq" id="WP_071858689.1">
    <property type="nucleotide sequence ID" value="NZ_JBHSHK010000003.1"/>
</dbReference>
<gene>
    <name evidence="1" type="ORF">RV04_GL000741</name>
</gene>
<dbReference type="EMBL" id="JXKQ01000016">
    <property type="protein sequence ID" value="OJG42982.1"/>
    <property type="molecule type" value="Genomic_DNA"/>
</dbReference>
<dbReference type="Proteomes" id="UP000182077">
    <property type="component" value="Unassembled WGS sequence"/>
</dbReference>
<sequence>MEAIQVTTVTQKFACKEQAMLYFGFQKKSKRTFERYAEEFKLNPKFSSGYINPTGGLPLYEIEKFEAFLRWKDANKYL</sequence>
<protein>
    <recommendedName>
        <fullName evidence="3">Excisionase</fullName>
    </recommendedName>
</protein>
<evidence type="ECO:0000313" key="2">
    <source>
        <dbReference type="Proteomes" id="UP000182077"/>
    </source>
</evidence>
<keyword evidence="2" id="KW-1185">Reference proteome</keyword>
<dbReference type="OrthoDB" id="2186806at2"/>
<reference evidence="1 2" key="1">
    <citation type="submission" date="2014-12" db="EMBL/GenBank/DDBJ databases">
        <title>Draft genome sequences of 29 type strains of Enterococci.</title>
        <authorList>
            <person name="Zhong Z."/>
            <person name="Sun Z."/>
            <person name="Liu W."/>
            <person name="Zhang W."/>
            <person name="Zhang H."/>
        </authorList>
    </citation>
    <scope>NUCLEOTIDE SEQUENCE [LARGE SCALE GENOMIC DNA]</scope>
    <source>
        <strain evidence="1 2">DSM 17122</strain>
    </source>
</reference>
<evidence type="ECO:0008006" key="3">
    <source>
        <dbReference type="Google" id="ProtNLM"/>
    </source>
</evidence>
<dbReference type="AlphaFoldDB" id="A0A1L8TFT1"/>
<accession>A0A1L8TFT1</accession>
<name>A0A1L8TFT1_9ENTE</name>
<proteinExistence type="predicted"/>
<comment type="caution">
    <text evidence="1">The sequence shown here is derived from an EMBL/GenBank/DDBJ whole genome shotgun (WGS) entry which is preliminary data.</text>
</comment>
<dbReference type="STRING" id="249189.RV04_GL000741"/>
<evidence type="ECO:0000313" key="1">
    <source>
        <dbReference type="EMBL" id="OJG42982.1"/>
    </source>
</evidence>
<organism evidence="1 2">
    <name type="scientific">Enterococcus hermanniensis</name>
    <dbReference type="NCBI Taxonomy" id="249189"/>
    <lineage>
        <taxon>Bacteria</taxon>
        <taxon>Bacillati</taxon>
        <taxon>Bacillota</taxon>
        <taxon>Bacilli</taxon>
        <taxon>Lactobacillales</taxon>
        <taxon>Enterococcaceae</taxon>
        <taxon>Enterococcus</taxon>
    </lineage>
</organism>